<dbReference type="InterPro" id="IPR015424">
    <property type="entry name" value="PyrdxlP-dep_Trfase"/>
</dbReference>
<dbReference type="PANTHER" id="PTHR42832:SF3">
    <property type="entry name" value="L-GLUTAMINE--4-(METHYLSULFANYL)-2-OXOBUTANOATE AMINOTRANSFERASE"/>
    <property type="match status" value="1"/>
</dbReference>
<dbReference type="SUPFAM" id="SSF53383">
    <property type="entry name" value="PLP-dependent transferases"/>
    <property type="match status" value="1"/>
</dbReference>
<dbReference type="EMBL" id="FPKX01000060">
    <property type="protein sequence ID" value="SFZ98757.1"/>
    <property type="molecule type" value="Genomic_DNA"/>
</dbReference>
<dbReference type="Gene3D" id="3.90.1150.10">
    <property type="entry name" value="Aspartate Aminotransferase, domain 1"/>
    <property type="match status" value="1"/>
</dbReference>
<dbReference type="GO" id="GO:0030170">
    <property type="term" value="F:pyridoxal phosphate binding"/>
    <property type="evidence" value="ECO:0007669"/>
    <property type="project" value="InterPro"/>
</dbReference>
<gene>
    <name evidence="5" type="ORF">MNB_SV-5-1430</name>
</gene>
<keyword evidence="3 5" id="KW-0808">Transferase</keyword>
<evidence type="ECO:0000313" key="5">
    <source>
        <dbReference type="EMBL" id="SFZ98757.1"/>
    </source>
</evidence>
<protein>
    <submittedName>
        <fullName evidence="5">N-succinyl-L,L-diaminopimelate aminotransferase alternative</fullName>
        <ecNumber evidence="5">2.6.1.17</ecNumber>
    </submittedName>
</protein>
<name>A0A1W1EFB5_9ZZZZ</name>
<dbReference type="CDD" id="cd00609">
    <property type="entry name" value="AAT_like"/>
    <property type="match status" value="1"/>
</dbReference>
<keyword evidence="2 5" id="KW-0032">Aminotransferase</keyword>
<dbReference type="InterPro" id="IPR050881">
    <property type="entry name" value="LL-DAP_aminotransferase"/>
</dbReference>
<dbReference type="InterPro" id="IPR015422">
    <property type="entry name" value="PyrdxlP-dep_Trfase_small"/>
</dbReference>
<evidence type="ECO:0000256" key="2">
    <source>
        <dbReference type="ARBA" id="ARBA00022576"/>
    </source>
</evidence>
<dbReference type="EC" id="2.6.1.17" evidence="5"/>
<organism evidence="5">
    <name type="scientific">hydrothermal vent metagenome</name>
    <dbReference type="NCBI Taxonomy" id="652676"/>
    <lineage>
        <taxon>unclassified sequences</taxon>
        <taxon>metagenomes</taxon>
        <taxon>ecological metagenomes</taxon>
    </lineage>
</organism>
<dbReference type="InterPro" id="IPR004839">
    <property type="entry name" value="Aminotransferase_I/II_large"/>
</dbReference>
<evidence type="ECO:0000256" key="1">
    <source>
        <dbReference type="ARBA" id="ARBA00001933"/>
    </source>
</evidence>
<evidence type="ECO:0000259" key="4">
    <source>
        <dbReference type="Pfam" id="PF00155"/>
    </source>
</evidence>
<dbReference type="AlphaFoldDB" id="A0A1W1EFB5"/>
<reference evidence="5" key="1">
    <citation type="submission" date="2016-10" db="EMBL/GenBank/DDBJ databases">
        <authorList>
            <person name="de Groot N.N."/>
        </authorList>
    </citation>
    <scope>NUCLEOTIDE SEQUENCE</scope>
</reference>
<dbReference type="GO" id="GO:0009016">
    <property type="term" value="F:succinyldiaminopimelate transaminase activity"/>
    <property type="evidence" value="ECO:0007669"/>
    <property type="project" value="UniProtKB-EC"/>
</dbReference>
<dbReference type="NCBIfam" id="NF004494">
    <property type="entry name" value="PRK05839.1"/>
    <property type="match status" value="1"/>
</dbReference>
<accession>A0A1W1EFB5</accession>
<comment type="cofactor">
    <cofactor evidence="1">
        <name>pyridoxal 5'-phosphate</name>
        <dbReference type="ChEBI" id="CHEBI:597326"/>
    </cofactor>
</comment>
<dbReference type="InterPro" id="IPR015421">
    <property type="entry name" value="PyrdxlP-dep_Trfase_major"/>
</dbReference>
<dbReference type="PANTHER" id="PTHR42832">
    <property type="entry name" value="AMINO ACID AMINOTRANSFERASE"/>
    <property type="match status" value="1"/>
</dbReference>
<dbReference type="Pfam" id="PF00155">
    <property type="entry name" value="Aminotran_1_2"/>
    <property type="match status" value="1"/>
</dbReference>
<evidence type="ECO:0000256" key="3">
    <source>
        <dbReference type="ARBA" id="ARBA00022679"/>
    </source>
</evidence>
<dbReference type="Gene3D" id="3.40.640.10">
    <property type="entry name" value="Type I PLP-dependent aspartate aminotransferase-like (Major domain)"/>
    <property type="match status" value="1"/>
</dbReference>
<feature type="domain" description="Aminotransferase class I/classII large" evidence="4">
    <location>
        <begin position="27"/>
        <end position="368"/>
    </location>
</feature>
<proteinExistence type="predicted"/>
<sequence length="395" mass="44990">MKFETYPFEKLNNLLENIHPNNEYSALSLTIGEPQFETPKFILDKLNEKSSLLNKYPKTSGEVVLREGMLTYLRERFSLTLDNSQIIPTFGTREVLFNFPQFLLHDVKEPVMVFPNPFYQIYEGAAKACNAEVIYLNLNASNNFQPEVDEEALSRADFVILNSPNNPTSSVMLIDELKKWVKLALKYDFVLMNDECYADLYIEEAIPSLLNASIEVGNNEFKNILVINSISKRSSAPGLRSGFIAGDAKILKNYMVYRTYVGCASPLPLQEAAAVAWADQEHVDIFRAKYKKNFQVAKEVLGIDAPKATFYIWLKVDDEIEFTKNLYREYNLKVIPGSFLGREGEGEGYVRLALVYEADKTREALERIAALQNALANKKKSKDSFNTLFENDIIL</sequence>